<evidence type="ECO:0000256" key="9">
    <source>
        <dbReference type="ARBA" id="ARBA00023015"/>
    </source>
</evidence>
<feature type="region of interest" description="Disordered" evidence="14">
    <location>
        <begin position="615"/>
        <end position="647"/>
    </location>
</feature>
<feature type="compositionally biased region" description="Pro residues" evidence="14">
    <location>
        <begin position="44"/>
        <end position="69"/>
    </location>
</feature>
<feature type="repeat" description="WD" evidence="13">
    <location>
        <begin position="323"/>
        <end position="362"/>
    </location>
</feature>
<accession>A0A100I5W9</accession>
<dbReference type="InterPro" id="IPR036322">
    <property type="entry name" value="WD40_repeat_dom_sf"/>
</dbReference>
<comment type="pathway">
    <text evidence="2">Protein modification; protein ubiquitination.</text>
</comment>
<dbReference type="SUPFAM" id="SSF50978">
    <property type="entry name" value="WD40 repeat-like"/>
    <property type="match status" value="1"/>
</dbReference>
<dbReference type="Pfam" id="PF11951">
    <property type="entry name" value="Fungal_trans_2"/>
    <property type="match status" value="1"/>
</dbReference>
<dbReference type="VEuPathDB" id="FungiDB:M747DRAFT_334379"/>
<feature type="repeat" description="WD" evidence="13">
    <location>
        <begin position="484"/>
        <end position="523"/>
    </location>
</feature>
<evidence type="ECO:0000256" key="7">
    <source>
        <dbReference type="ARBA" id="ARBA00022737"/>
    </source>
</evidence>
<dbReference type="OrthoDB" id="190105at2759"/>
<organism evidence="16 17">
    <name type="scientific">Aspergillus niger</name>
    <dbReference type="NCBI Taxonomy" id="5061"/>
    <lineage>
        <taxon>Eukaryota</taxon>
        <taxon>Fungi</taxon>
        <taxon>Dikarya</taxon>
        <taxon>Ascomycota</taxon>
        <taxon>Pezizomycotina</taxon>
        <taxon>Eurotiomycetes</taxon>
        <taxon>Eurotiomycetidae</taxon>
        <taxon>Eurotiales</taxon>
        <taxon>Aspergillaceae</taxon>
        <taxon>Aspergillus</taxon>
        <taxon>Aspergillus subgen. Circumdati</taxon>
    </lineage>
</organism>
<keyword evidence="9" id="KW-0805">Transcription regulation</keyword>
<dbReference type="VEuPathDB" id="FungiDB:ATCC64974_42020"/>
<evidence type="ECO:0000256" key="13">
    <source>
        <dbReference type="PROSITE-ProRule" id="PRU00221"/>
    </source>
</evidence>
<dbReference type="Gene3D" id="1.20.1280.50">
    <property type="match status" value="1"/>
</dbReference>
<dbReference type="PROSITE" id="PS50181">
    <property type="entry name" value="FBOX"/>
    <property type="match status" value="1"/>
</dbReference>
<dbReference type="VEuPathDB" id="FungiDB:M747DRAFT_55266"/>
<feature type="repeat" description="WD" evidence="13">
    <location>
        <begin position="524"/>
        <end position="563"/>
    </location>
</feature>
<dbReference type="Gene3D" id="2.130.10.10">
    <property type="entry name" value="YVTN repeat-like/Quinoprotein amine dehydrogenase"/>
    <property type="match status" value="1"/>
</dbReference>
<dbReference type="PANTHER" id="PTHR19872">
    <property type="entry name" value="UBIQUITIN LIGASE SPECIFICITY FACTOR/HREP PROTEIN"/>
    <property type="match status" value="1"/>
</dbReference>
<dbReference type="Pfam" id="PF00400">
    <property type="entry name" value="WD40"/>
    <property type="match status" value="6"/>
</dbReference>
<dbReference type="InterPro" id="IPR015943">
    <property type="entry name" value="WD40/YVTN_repeat-like_dom_sf"/>
</dbReference>
<dbReference type="PROSITE" id="PS00678">
    <property type="entry name" value="WD_REPEATS_1"/>
    <property type="match status" value="2"/>
</dbReference>
<dbReference type="Gene3D" id="2.120.10.70">
    <property type="entry name" value="Fucose-specific lectin"/>
    <property type="match status" value="1"/>
</dbReference>
<dbReference type="VEuPathDB" id="FungiDB:An02g04130"/>
<evidence type="ECO:0000256" key="3">
    <source>
        <dbReference type="ARBA" id="ARBA00007968"/>
    </source>
</evidence>
<keyword evidence="7" id="KW-0677">Repeat</keyword>
<dbReference type="SUPFAM" id="SSF81383">
    <property type="entry name" value="F-box domain"/>
    <property type="match status" value="1"/>
</dbReference>
<evidence type="ECO:0000256" key="14">
    <source>
        <dbReference type="SAM" id="MobiDB-lite"/>
    </source>
</evidence>
<feature type="compositionally biased region" description="Polar residues" evidence="14">
    <location>
        <begin position="615"/>
        <end position="626"/>
    </location>
</feature>
<feature type="repeat" description="WD" evidence="13">
    <location>
        <begin position="444"/>
        <end position="483"/>
    </location>
</feature>
<feature type="repeat" description="WD" evidence="13">
    <location>
        <begin position="363"/>
        <end position="403"/>
    </location>
</feature>
<proteinExistence type="inferred from homology"/>
<sequence length="1394" mass="155040">MSPRSVPEQLATAPSKSSAARDSVASLSSTHSRSLSSSTKTGTPIPPNLLPSAPASPPTPAPSPTPHQRPPTWQTPDEEDDAFLLNARIHFSSLSNARKQKFLEGILGLCDSQHLSFVSSYVSPRLRKDPFQVFPNELCLRVLSFIDDPKTLARSSQVSKRWRELLNDDITWKNLCEKHSYASRRLSEDDRDFVDPFHGQPLHAVSSTQSLSGLQRRPHVSTLQPREGLPDVSSRSLSGDWLSLSGYPSRKRRVRPLSYRSHFKQKYMVESAWNKGGRCTQRHITPDQGVVTSLHLTPKYIVVALDNAKIHVYDTNGDNQRTLQGHVMGVWAMVPWDDILVSGGCDREVRVWNMATGACLYLLRGHTSTVRCLKMSDKNTAISGSRDTTLRIWDLASGTCKNVLVGHQASVRCLAIHGDLVVSGSYDTTARIWSISEGRCLRTLSGHFSQIYAIAFDGRRIATGSLDTSVRIWDPHSGQCHAILQGHTSLVGQLQMRGDTLVTGGSDGSVRVWSLTKMAPIHRLAAHDNSVTSLQFDSSRIVSGGSDGRVKVWSLQTGQLLRELSTPAEAVWRVAFEEEKAVIMASRAGRTVMEVWTFSPPPEEDGDDAVIVESASSTPGLHPTSNDSRHRERYSDPPPSVPLNSDDDQTMCDEGRPGCRNCGIHGKPCPGYRPDGIFRNETYKVQQLIHGKAIVYSSSSSKQQPSNHDVLSGGKDLQVATLPAYQISDSTWEERALCYFFDQFTIVECNAVGGMGHLGFLPSLYADCRDQNHGNPASLSLRLAVDATALMALSNRVNVPGIVTQARYRFGLALRHLQEALDLPLEAAKDETFATLVILSLFEDISGDRHGLTSAHTVGFEALTRLRGESQLGHAAGLDMFKYAYVRMQIEFLLLKGKPSLDSDRLVERLDGADPLQSLMIIASKVRKLISEPTSASDSLQSAGITKLASWIDSCRRLDSELFQWTQTLSDIWLPLETQSHTGENVLTYREMIAAVIWAHYRVLRIFIHRVLADLFRTLVSLCDSPGIQHEASQHEADGLRLSLEMVSDSCRSVPFCFGEIDMFGNPMPPSEQGMSRVRAFYLYTMLWPLWFILSCGLATPEQTQMIRGVMARTGSEAGIKLATMLASYDGRDVMSSMPQLYSLEQPLVCLTVLTELRIGVTEDSQWETRPYTDEVQKAICEIGTGGPYVSYITPCTTANHNSDVALEYIDWQWAFCVRTFFVNQNLYEFHRKSNDSDWEIKLIDEVESGKTASCINTEGIHVYFLEDETGNGWTYHKAYDGEEYTKTPLGQPGDFAKVTELCAVSRWFDEPRLFGLSDGYLKEFQYNESRTHIVGTPITTARSGLSSLSASIEQDRRNSPETIRLTYFPDDQDILGTYVWTQAEGWKPGPQIV</sequence>
<dbReference type="SMART" id="SM00320">
    <property type="entry name" value="WD40"/>
    <property type="match status" value="7"/>
</dbReference>
<dbReference type="CDD" id="cd00200">
    <property type="entry name" value="WD40"/>
    <property type="match status" value="1"/>
</dbReference>
<dbReference type="PaxDb" id="5061-CADANGAP00001869"/>
<evidence type="ECO:0000256" key="10">
    <source>
        <dbReference type="ARBA" id="ARBA00023163"/>
    </source>
</evidence>
<evidence type="ECO:0000256" key="12">
    <source>
        <dbReference type="ARBA" id="ARBA00032113"/>
    </source>
</evidence>
<dbReference type="InterPro" id="IPR021858">
    <property type="entry name" value="Fun_TF"/>
</dbReference>
<keyword evidence="6 13" id="KW-0853">WD repeat</keyword>
<keyword evidence="8" id="KW-0833">Ubl conjugation pathway</keyword>
<dbReference type="VEuPathDB" id="FungiDB:An02g04150"/>
<dbReference type="VEuPathDB" id="FungiDB:ASPNIDRAFT2_1123796"/>
<comment type="subunit">
    <text evidence="4">Component of the SCF(sconB) E3 ubiquitin ligase complex.</text>
</comment>
<dbReference type="InterPro" id="IPR051075">
    <property type="entry name" value="SCF_subunit_WD-repeat"/>
</dbReference>
<evidence type="ECO:0000256" key="6">
    <source>
        <dbReference type="ARBA" id="ARBA00022574"/>
    </source>
</evidence>
<dbReference type="Pfam" id="PF12937">
    <property type="entry name" value="F-box-like"/>
    <property type="match status" value="1"/>
</dbReference>
<dbReference type="VEuPathDB" id="FungiDB:ATCC64974_62250"/>
<dbReference type="PROSITE" id="PS50294">
    <property type="entry name" value="WD_REPEATS_REGION"/>
    <property type="match status" value="5"/>
</dbReference>
<dbReference type="Proteomes" id="UP000068243">
    <property type="component" value="Unassembled WGS sequence"/>
</dbReference>
<name>A0A100I5W9_ASPNG</name>
<evidence type="ECO:0000256" key="1">
    <source>
        <dbReference type="ARBA" id="ARBA00002730"/>
    </source>
</evidence>
<comment type="caution">
    <text evidence="16">The sequence shown here is derived from an EMBL/GenBank/DDBJ whole genome shotgun (WGS) entry which is preliminary data.</text>
</comment>
<evidence type="ECO:0000259" key="15">
    <source>
        <dbReference type="PROSITE" id="PS50181"/>
    </source>
</evidence>
<feature type="domain" description="F-box" evidence="15">
    <location>
        <begin position="128"/>
        <end position="175"/>
    </location>
</feature>
<comment type="similarity">
    <text evidence="3">Belongs to the WD repeat MET30/SCONB/SCON-2 family.</text>
</comment>
<dbReference type="PROSITE" id="PS50082">
    <property type="entry name" value="WD_REPEATS_2"/>
    <property type="match status" value="6"/>
</dbReference>
<feature type="region of interest" description="Disordered" evidence="14">
    <location>
        <begin position="1"/>
        <end position="78"/>
    </location>
</feature>
<dbReference type="InterPro" id="IPR020472">
    <property type="entry name" value="WD40_PAC1"/>
</dbReference>
<dbReference type="InterPro" id="IPR036047">
    <property type="entry name" value="F-box-like_dom_sf"/>
</dbReference>
<feature type="repeat" description="WD" evidence="13">
    <location>
        <begin position="404"/>
        <end position="443"/>
    </location>
</feature>
<feature type="compositionally biased region" description="Low complexity" evidence="14">
    <location>
        <begin position="23"/>
        <end position="43"/>
    </location>
</feature>
<evidence type="ECO:0000256" key="4">
    <source>
        <dbReference type="ARBA" id="ARBA00011725"/>
    </source>
</evidence>
<evidence type="ECO:0000256" key="5">
    <source>
        <dbReference type="ARBA" id="ARBA00015819"/>
    </source>
</evidence>
<dbReference type="PRINTS" id="PR00320">
    <property type="entry name" value="GPROTEINBRPT"/>
</dbReference>
<evidence type="ECO:0000313" key="16">
    <source>
        <dbReference type="EMBL" id="GAQ34720.1"/>
    </source>
</evidence>
<dbReference type="OMA" id="FAHEAND"/>
<evidence type="ECO:0000256" key="2">
    <source>
        <dbReference type="ARBA" id="ARBA00004906"/>
    </source>
</evidence>
<dbReference type="InterPro" id="IPR001810">
    <property type="entry name" value="F-box_dom"/>
</dbReference>
<evidence type="ECO:0000256" key="11">
    <source>
        <dbReference type="ARBA" id="ARBA00030034"/>
    </source>
</evidence>
<protein>
    <recommendedName>
        <fullName evidence="5">Probable E3 ubiquitin ligase complex SCF subunit sconB</fullName>
    </recommendedName>
    <alternativeName>
        <fullName evidence="12">Sulfur controller B</fullName>
    </alternativeName>
    <alternativeName>
        <fullName evidence="11">Sulfur metabolite repression control protein B</fullName>
    </alternativeName>
</protein>
<evidence type="ECO:0000313" key="17">
    <source>
        <dbReference type="Proteomes" id="UP000068243"/>
    </source>
</evidence>
<dbReference type="EMBL" id="BCMY01000001">
    <property type="protein sequence ID" value="GAQ34720.1"/>
    <property type="molecule type" value="Genomic_DNA"/>
</dbReference>
<dbReference type="PANTHER" id="PTHR19872:SF9">
    <property type="entry name" value="UBIQUITIN-BINDING SDF UBIQUITIN LIGASE COMPLEX SUBUNIT"/>
    <property type="match status" value="1"/>
</dbReference>
<gene>
    <name evidence="16" type="ORF">ABL_00849</name>
</gene>
<dbReference type="VEuPathDB" id="FungiDB:ASPNIDRAFT2_1020874"/>
<keyword evidence="10" id="KW-0804">Transcription</keyword>
<dbReference type="SMART" id="SM00256">
    <property type="entry name" value="FBOX"/>
    <property type="match status" value="1"/>
</dbReference>
<evidence type="ECO:0000256" key="8">
    <source>
        <dbReference type="ARBA" id="ARBA00022786"/>
    </source>
</evidence>
<comment type="function">
    <text evidence="1">Component of the SCF(sconB) E3 ubiquitin ligase complex involved in the regulation of sulfur metabolite repression, probably by mediating the inactivation or degradation of the metR transcription factor.</text>
</comment>
<reference evidence="17" key="1">
    <citation type="journal article" date="2016" name="Genome Announc.">
        <title>Draft genome sequence of Aspergillus niger strain An76.</title>
        <authorList>
            <person name="Gong W."/>
            <person name="Cheng Z."/>
            <person name="Zhang H."/>
            <person name="Liu L."/>
            <person name="Gao P."/>
            <person name="Wang L."/>
        </authorList>
    </citation>
    <scope>NUCLEOTIDE SEQUENCE [LARGE SCALE GENOMIC DNA]</scope>
    <source>
        <strain evidence="17">An76</strain>
    </source>
</reference>
<feature type="region of interest" description="Disordered" evidence="14">
    <location>
        <begin position="207"/>
        <end position="233"/>
    </location>
</feature>
<dbReference type="InterPro" id="IPR001680">
    <property type="entry name" value="WD40_rpt"/>
</dbReference>
<dbReference type="InterPro" id="IPR019775">
    <property type="entry name" value="WD40_repeat_CS"/>
</dbReference>